<dbReference type="Pfam" id="PF00501">
    <property type="entry name" value="AMP-binding"/>
    <property type="match status" value="1"/>
</dbReference>
<evidence type="ECO:0000259" key="2">
    <source>
        <dbReference type="Pfam" id="PF13193"/>
    </source>
</evidence>
<dbReference type="InterPro" id="IPR020845">
    <property type="entry name" value="AMP-binding_CS"/>
</dbReference>
<name>A0ABR8SH93_9BACL</name>
<evidence type="ECO:0000259" key="1">
    <source>
        <dbReference type="Pfam" id="PF00501"/>
    </source>
</evidence>
<protein>
    <submittedName>
        <fullName evidence="3">Acyl--CoA ligase</fullName>
    </submittedName>
</protein>
<dbReference type="PANTHER" id="PTHR43201">
    <property type="entry name" value="ACYL-COA SYNTHETASE"/>
    <property type="match status" value="1"/>
</dbReference>
<dbReference type="Gene3D" id="3.30.300.30">
    <property type="match status" value="1"/>
</dbReference>
<comment type="caution">
    <text evidence="3">The sequence shown here is derived from an EMBL/GenBank/DDBJ whole genome shotgun (WGS) entry which is preliminary data.</text>
</comment>
<dbReference type="InterPro" id="IPR042099">
    <property type="entry name" value="ANL_N_sf"/>
</dbReference>
<keyword evidence="4" id="KW-1185">Reference proteome</keyword>
<dbReference type="PANTHER" id="PTHR43201:SF32">
    <property type="entry name" value="2-SUCCINYLBENZOATE--COA LIGASE, CHLOROPLASTIC_PEROXISOMAL"/>
    <property type="match status" value="1"/>
</dbReference>
<accession>A0ABR8SH93</accession>
<gene>
    <name evidence="3" type="ORF">H9648_01740</name>
</gene>
<dbReference type="InterPro" id="IPR045851">
    <property type="entry name" value="AMP-bd_C_sf"/>
</dbReference>
<evidence type="ECO:0000313" key="3">
    <source>
        <dbReference type="EMBL" id="MBD7962758.1"/>
    </source>
</evidence>
<dbReference type="PROSITE" id="PS00455">
    <property type="entry name" value="AMP_BINDING"/>
    <property type="match status" value="1"/>
</dbReference>
<dbReference type="InterPro" id="IPR000873">
    <property type="entry name" value="AMP-dep_synth/lig_dom"/>
</dbReference>
<keyword evidence="3" id="KW-0436">Ligase</keyword>
<dbReference type="Proteomes" id="UP000603641">
    <property type="component" value="Unassembled WGS sequence"/>
</dbReference>
<dbReference type="GO" id="GO:0016874">
    <property type="term" value="F:ligase activity"/>
    <property type="evidence" value="ECO:0007669"/>
    <property type="project" value="UniProtKB-KW"/>
</dbReference>
<evidence type="ECO:0000313" key="4">
    <source>
        <dbReference type="Proteomes" id="UP000603641"/>
    </source>
</evidence>
<feature type="domain" description="AMP-binding enzyme C-terminal" evidence="2">
    <location>
        <begin position="406"/>
        <end position="478"/>
    </location>
</feature>
<dbReference type="Pfam" id="PF13193">
    <property type="entry name" value="AMP-binding_C"/>
    <property type="match status" value="1"/>
</dbReference>
<dbReference type="EMBL" id="JACSQM010000001">
    <property type="protein sequence ID" value="MBD7962758.1"/>
    <property type="molecule type" value="Genomic_DNA"/>
</dbReference>
<proteinExistence type="predicted"/>
<sequence>MKLKEFFIDHVNDKSEIHYSESQDKYFLTYKEMLQKAMVLSKEIEPLDRKIPLLCLIWMDNSVAAYVSFMAIKLAGGIPIPIHAYTSFIEYERIISHLDPDLIFLSDTQAKLVESRDVSTLTLISKSDVTIYKREKIGSYQPPSKTGVIFMSSGSTGVPKGIMLSDENILSNVRSIQNYVQLTRDDKVILLKSIGYASTVTGEWLTALFAGCDIEIHNNILKHPLDFVRSVSMSNATFVCTVPSVLIPLVKMKKHRLLGRTNIRQIMIVGGPLPGEILELLCSDLPRLSFIPSYGLTEASPRVSYLPKEMLFKSESVGIPIQDVEVKIYRDEQELPPFEEGDIVVSGPNVMLGYFKDPERTEKTLTSYGLLTSDIGYKDGDGALYITGRKDNALNVGGHTIYPERIEKIMIEHLPLKEVAVTGVEDVIWGQRIFAFIVRIEDSTLYEFDERCKQILQATERPRDFIEVDHLPRTLNGKIDRKALRNLAKEHTYVNSLS</sequence>
<reference evidence="3 4" key="1">
    <citation type="submission" date="2020-08" db="EMBL/GenBank/DDBJ databases">
        <title>A Genomic Blueprint of the Chicken Gut Microbiome.</title>
        <authorList>
            <person name="Gilroy R."/>
            <person name="Ravi A."/>
            <person name="Getino M."/>
            <person name="Pursley I."/>
            <person name="Horton D.L."/>
            <person name="Alikhan N.-F."/>
            <person name="Baker D."/>
            <person name="Gharbi K."/>
            <person name="Hall N."/>
            <person name="Watson M."/>
            <person name="Adriaenssens E.M."/>
            <person name="Foster-Nyarko E."/>
            <person name="Jarju S."/>
            <person name="Secka A."/>
            <person name="Antonio M."/>
            <person name="Oren A."/>
            <person name="Chaudhuri R."/>
            <person name="La Ragione R.M."/>
            <person name="Hildebrand F."/>
            <person name="Pallen M.J."/>
        </authorList>
    </citation>
    <scope>NUCLEOTIDE SEQUENCE [LARGE SCALE GENOMIC DNA]</scope>
    <source>
        <strain evidence="3 4">Sa2CUA10</strain>
    </source>
</reference>
<organism evidence="3 4">
    <name type="scientific">Fictibacillus norfolkensis</name>
    <dbReference type="NCBI Taxonomy" id="2762233"/>
    <lineage>
        <taxon>Bacteria</taxon>
        <taxon>Bacillati</taxon>
        <taxon>Bacillota</taxon>
        <taxon>Bacilli</taxon>
        <taxon>Bacillales</taxon>
        <taxon>Fictibacillaceae</taxon>
        <taxon>Fictibacillus</taxon>
    </lineage>
</organism>
<dbReference type="SUPFAM" id="SSF56801">
    <property type="entry name" value="Acetyl-CoA synthetase-like"/>
    <property type="match status" value="1"/>
</dbReference>
<dbReference type="RefSeq" id="WP_191752060.1">
    <property type="nucleotide sequence ID" value="NZ_JACSQM010000001.1"/>
</dbReference>
<dbReference type="Gene3D" id="3.40.50.12780">
    <property type="entry name" value="N-terminal domain of ligase-like"/>
    <property type="match status" value="1"/>
</dbReference>
<dbReference type="InterPro" id="IPR025110">
    <property type="entry name" value="AMP-bd_C"/>
</dbReference>
<feature type="domain" description="AMP-dependent synthetase/ligase" evidence="1">
    <location>
        <begin position="17"/>
        <end position="355"/>
    </location>
</feature>